<evidence type="ECO:0000259" key="2">
    <source>
        <dbReference type="Pfam" id="PF03109"/>
    </source>
</evidence>
<dbReference type="InterPro" id="IPR045307">
    <property type="entry name" value="ADCK1_dom"/>
</dbReference>
<dbReference type="Proteomes" id="UP000249390">
    <property type="component" value="Unassembled WGS sequence"/>
</dbReference>
<comment type="caution">
    <text evidence="3">The sequence shown here is derived from an EMBL/GenBank/DDBJ whole genome shotgun (WGS) entry which is preliminary data.</text>
</comment>
<evidence type="ECO:0000256" key="1">
    <source>
        <dbReference type="ARBA" id="ARBA00009670"/>
    </source>
</evidence>
<proteinExistence type="inferred from homology"/>
<dbReference type="Gene3D" id="1.10.510.10">
    <property type="entry name" value="Transferase(Phosphotransferase) domain 1"/>
    <property type="match status" value="1"/>
</dbReference>
<feature type="domain" description="ABC1 atypical kinase-like" evidence="2">
    <location>
        <begin position="132"/>
        <end position="388"/>
    </location>
</feature>
<gene>
    <name evidence="3" type="ORF">DM860_009630</name>
</gene>
<dbReference type="Pfam" id="PF03109">
    <property type="entry name" value="ABC1"/>
    <property type="match status" value="1"/>
</dbReference>
<evidence type="ECO:0000313" key="4">
    <source>
        <dbReference type="Proteomes" id="UP000249390"/>
    </source>
</evidence>
<dbReference type="CDD" id="cd13969">
    <property type="entry name" value="ADCK1-like"/>
    <property type="match status" value="1"/>
</dbReference>
<dbReference type="PANTHER" id="PTHR43173:SF28">
    <property type="entry name" value="AARF DOMAIN CONTAINING KINASE 5"/>
    <property type="match status" value="1"/>
</dbReference>
<dbReference type="PANTHER" id="PTHR43173">
    <property type="entry name" value="ABC1 FAMILY PROTEIN"/>
    <property type="match status" value="1"/>
</dbReference>
<dbReference type="AlphaFoldDB" id="A0A328DJY7"/>
<organism evidence="3 4">
    <name type="scientific">Cuscuta australis</name>
    <dbReference type="NCBI Taxonomy" id="267555"/>
    <lineage>
        <taxon>Eukaryota</taxon>
        <taxon>Viridiplantae</taxon>
        <taxon>Streptophyta</taxon>
        <taxon>Embryophyta</taxon>
        <taxon>Tracheophyta</taxon>
        <taxon>Spermatophyta</taxon>
        <taxon>Magnoliopsida</taxon>
        <taxon>eudicotyledons</taxon>
        <taxon>Gunneridae</taxon>
        <taxon>Pentapetalae</taxon>
        <taxon>asterids</taxon>
        <taxon>lamiids</taxon>
        <taxon>Solanales</taxon>
        <taxon>Convolvulaceae</taxon>
        <taxon>Cuscuteae</taxon>
        <taxon>Cuscuta</taxon>
        <taxon>Cuscuta subgen. Grammica</taxon>
        <taxon>Cuscuta sect. Cleistogrammica</taxon>
    </lineage>
</organism>
<reference evidence="3 4" key="1">
    <citation type="submission" date="2018-06" db="EMBL/GenBank/DDBJ databases">
        <title>The Genome of Cuscuta australis (Dodder) Provides Insight into the Evolution of Plant Parasitism.</title>
        <authorList>
            <person name="Liu H."/>
        </authorList>
    </citation>
    <scope>NUCLEOTIDE SEQUENCE [LARGE SCALE GENOMIC DNA]</scope>
    <source>
        <strain evidence="4">cv. Yunnan</strain>
        <tissue evidence="3">Vines</tissue>
    </source>
</reference>
<dbReference type="EMBL" id="NQVE01000129">
    <property type="protein sequence ID" value="RAL45766.1"/>
    <property type="molecule type" value="Genomic_DNA"/>
</dbReference>
<dbReference type="SUPFAM" id="SSF56112">
    <property type="entry name" value="Protein kinase-like (PK-like)"/>
    <property type="match status" value="1"/>
</dbReference>
<dbReference type="InterPro" id="IPR011009">
    <property type="entry name" value="Kinase-like_dom_sf"/>
</dbReference>
<dbReference type="InterPro" id="IPR051130">
    <property type="entry name" value="Mito_struct-func_regulator"/>
</dbReference>
<comment type="similarity">
    <text evidence="1">Belongs to the protein kinase superfamily. ADCK protein kinase family.</text>
</comment>
<protein>
    <recommendedName>
        <fullName evidence="2">ABC1 atypical kinase-like domain-containing protein</fullName>
    </recommendedName>
</protein>
<name>A0A328DJY7_9ASTE</name>
<dbReference type="InterPro" id="IPR004147">
    <property type="entry name" value="ABC1_dom"/>
</dbReference>
<sequence>MSPWRQMFKFPRKYLIAVAGFGGATAVMFQTRNPSSPNSPTDFPFINGLVRSSRALFTITSNAVDYTYSLHGLTQNTEDYLWAVTEVHLRSAKRILRLCEANKGVYVKAGQFAAAMRVKQVPKEYSSTLSSLQDQAVPCPFESIKEVLSNSLGPNSSEIFLSFDEQPFAAASVAQVHHAVLRDNKEVVVKVQYPGLEYQMKFDLATMSFISKFASWFFPECRFEWLVSEFKKSITFELDFIEEAKNLEQMSENFKSNSMIRFPQVYWGFTTRNVLTMEFCKGFKKWAINKKLSSSQVDDLNLMKQTGISPSKVSKALADAVSEMIFVHGFLHGDLHPGNVLVCPDGRNGFSLVLLDFGICKKLDEAFRLNFCQLWEALILNDSNKIQQLGDNFGIGKYSRYLPVIFTGRTIESKSALSRGMSVEKKQSLNKDLKSLRIEDISSFFESLPNEFLTVLRADGLLRSLIIKLGASQRQRLLSYAKYALHGLSLKPNSGSESAIGAVYFRFQIGIRYIHMRLLFAMLELMSWMGNIQQASAERFNRFLSSARYALTLTRRGLHICCAHAFTWEFASKIVLFI</sequence>
<keyword evidence="4" id="KW-1185">Reference proteome</keyword>
<evidence type="ECO:0000313" key="3">
    <source>
        <dbReference type="EMBL" id="RAL45766.1"/>
    </source>
</evidence>
<accession>A0A328DJY7</accession>